<proteinExistence type="predicted"/>
<gene>
    <name evidence="1" type="ORF">K3G42_027179</name>
</gene>
<evidence type="ECO:0000313" key="2">
    <source>
        <dbReference type="Proteomes" id="UP000827872"/>
    </source>
</evidence>
<protein>
    <submittedName>
        <fullName evidence="1">Uncharacterized protein</fullName>
    </submittedName>
</protein>
<accession>A0ACB8GBS0</accession>
<organism evidence="1 2">
    <name type="scientific">Sphaerodactylus townsendi</name>
    <dbReference type="NCBI Taxonomy" id="933632"/>
    <lineage>
        <taxon>Eukaryota</taxon>
        <taxon>Metazoa</taxon>
        <taxon>Chordata</taxon>
        <taxon>Craniata</taxon>
        <taxon>Vertebrata</taxon>
        <taxon>Euteleostomi</taxon>
        <taxon>Lepidosauria</taxon>
        <taxon>Squamata</taxon>
        <taxon>Bifurcata</taxon>
        <taxon>Gekkota</taxon>
        <taxon>Sphaerodactylidae</taxon>
        <taxon>Sphaerodactylus</taxon>
    </lineage>
</organism>
<comment type="caution">
    <text evidence="1">The sequence shown here is derived from an EMBL/GenBank/DDBJ whole genome shotgun (WGS) entry which is preliminary data.</text>
</comment>
<sequence length="121" mass="12724">MENSDGASNSQAKGNPPAGHSQGKTLRSDGAAAGAELQNSVAVPMLSAMEVAEEPEKAVPRGKDKEPHTYKVLSLLTQLWDLKSYGITKAAQIVKAPGEYAFFVQCTMSVTVGCGDDGDLR</sequence>
<evidence type="ECO:0000313" key="1">
    <source>
        <dbReference type="EMBL" id="KAH8017210.1"/>
    </source>
</evidence>
<name>A0ACB8GBS0_9SAUR</name>
<dbReference type="Proteomes" id="UP000827872">
    <property type="component" value="Linkage Group LG01"/>
</dbReference>
<dbReference type="EMBL" id="CM037614">
    <property type="protein sequence ID" value="KAH8017210.1"/>
    <property type="molecule type" value="Genomic_DNA"/>
</dbReference>
<keyword evidence="2" id="KW-1185">Reference proteome</keyword>
<reference evidence="1" key="1">
    <citation type="submission" date="2021-08" db="EMBL/GenBank/DDBJ databases">
        <title>The first chromosome-level gecko genome reveals the dynamic sex chromosomes of Neotropical dwarf geckos (Sphaerodactylidae: Sphaerodactylus).</title>
        <authorList>
            <person name="Pinto B.J."/>
            <person name="Keating S.E."/>
            <person name="Gamble T."/>
        </authorList>
    </citation>
    <scope>NUCLEOTIDE SEQUENCE</scope>
    <source>
        <strain evidence="1">TG3544</strain>
    </source>
</reference>